<dbReference type="Proteomes" id="UP001311915">
    <property type="component" value="Unassembled WGS sequence"/>
</dbReference>
<organism evidence="2 3">
    <name type="scientific">Solanum pinnatisectum</name>
    <name type="common">tansyleaf nightshade</name>
    <dbReference type="NCBI Taxonomy" id="50273"/>
    <lineage>
        <taxon>Eukaryota</taxon>
        <taxon>Viridiplantae</taxon>
        <taxon>Streptophyta</taxon>
        <taxon>Embryophyta</taxon>
        <taxon>Tracheophyta</taxon>
        <taxon>Spermatophyta</taxon>
        <taxon>Magnoliopsida</taxon>
        <taxon>eudicotyledons</taxon>
        <taxon>Gunneridae</taxon>
        <taxon>Pentapetalae</taxon>
        <taxon>asterids</taxon>
        <taxon>lamiids</taxon>
        <taxon>Solanales</taxon>
        <taxon>Solanaceae</taxon>
        <taxon>Solanoideae</taxon>
        <taxon>Solaneae</taxon>
        <taxon>Solanum</taxon>
    </lineage>
</organism>
<gene>
    <name evidence="2" type="ORF">R3W88_012264</name>
</gene>
<dbReference type="EMBL" id="JAWPEI010000007">
    <property type="protein sequence ID" value="KAK4722031.1"/>
    <property type="molecule type" value="Genomic_DNA"/>
</dbReference>
<dbReference type="PANTHER" id="PTHR34194">
    <property type="entry name" value="F14J8.16 PROTEIN"/>
    <property type="match status" value="1"/>
</dbReference>
<reference evidence="2 3" key="1">
    <citation type="submission" date="2023-10" db="EMBL/GenBank/DDBJ databases">
        <title>Genome-Wide Identification Analysis in wild type Solanum Pinnatisectum Reveals Some Genes Defensing Phytophthora Infestans.</title>
        <authorList>
            <person name="Sun C."/>
        </authorList>
    </citation>
    <scope>NUCLEOTIDE SEQUENCE [LARGE SCALE GENOMIC DNA]</scope>
    <source>
        <strain evidence="2">LQN</strain>
        <tissue evidence="2">Leaf</tissue>
    </source>
</reference>
<evidence type="ECO:0000256" key="1">
    <source>
        <dbReference type="SAM" id="MobiDB-lite"/>
    </source>
</evidence>
<dbReference type="PANTHER" id="PTHR34194:SF28">
    <property type="entry name" value="OVULE PROTEIN"/>
    <property type="match status" value="1"/>
</dbReference>
<accession>A0AAV9L8H1</accession>
<protein>
    <submittedName>
        <fullName evidence="2">Uncharacterized protein</fullName>
    </submittedName>
</protein>
<feature type="region of interest" description="Disordered" evidence="1">
    <location>
        <begin position="130"/>
        <end position="153"/>
    </location>
</feature>
<dbReference type="AlphaFoldDB" id="A0AAV9L8H1"/>
<evidence type="ECO:0000313" key="3">
    <source>
        <dbReference type="Proteomes" id="UP001311915"/>
    </source>
</evidence>
<sequence>MEKVGRKELCPCQDKERYHELGSALEGCVHFNEDYKMLLLYIEQGRLAYGGYNPRPTCTDVEDGILSKKRGNEDRDLDNRKQRIDMEIVPGKEQKIKEGILSKQRNEDRELDSRKQRIDMEIVPGKEQKIKDGILSKKQRNKDRDLDSRKQRIDMEIVPGKEQKIKDGILSKKQRNEDRDLDNRKQRIDMEIVPGNEQTMKDGILSNRRGNEDRGLDSRNHRIDVNILPGKEQTMKDGILTKRRGNEDRGLDNRNHRIDVNIIPGMEQRIQNDSKFMDAEVKIEPQEDSDSIKEAESESEVEILENVGTEVGWGSSSNPFVPSVERCLNLDATIIDSRYRKEVLNLLMTPYNGEEYKKLWKDMRMRLPSSSRNGRGKSLLSLHKGVNQEIKRAGPDKDKKLNIMRGFFFWLEHLTQQDAFQPWEDAECLQTLPGSP</sequence>
<feature type="compositionally biased region" description="Basic and acidic residues" evidence="1">
    <location>
        <begin position="142"/>
        <end position="153"/>
    </location>
</feature>
<evidence type="ECO:0000313" key="2">
    <source>
        <dbReference type="EMBL" id="KAK4722031.1"/>
    </source>
</evidence>
<proteinExistence type="predicted"/>
<name>A0AAV9L8H1_9SOLN</name>
<comment type="caution">
    <text evidence="2">The sequence shown here is derived from an EMBL/GenBank/DDBJ whole genome shotgun (WGS) entry which is preliminary data.</text>
</comment>
<keyword evidence="3" id="KW-1185">Reference proteome</keyword>